<evidence type="ECO:0000313" key="1">
    <source>
        <dbReference type="EMBL" id="KAA6331782.1"/>
    </source>
</evidence>
<dbReference type="AlphaFoldDB" id="A0A5J4RDL5"/>
<reference evidence="1" key="1">
    <citation type="submission" date="2019-03" db="EMBL/GenBank/DDBJ databases">
        <title>Single cell metagenomics reveals metabolic interactions within the superorganism composed of flagellate Streblomastix strix and complex community of Bacteroidetes bacteria on its surface.</title>
        <authorList>
            <person name="Treitli S.C."/>
            <person name="Kolisko M."/>
            <person name="Husnik F."/>
            <person name="Keeling P."/>
            <person name="Hampl V."/>
        </authorList>
    </citation>
    <scope>NUCLEOTIDE SEQUENCE</scope>
    <source>
        <strain evidence="1">STM</strain>
    </source>
</reference>
<protein>
    <submittedName>
        <fullName evidence="1">Uncharacterized protein</fullName>
    </submittedName>
</protein>
<organism evidence="1">
    <name type="scientific">termite gut metagenome</name>
    <dbReference type="NCBI Taxonomy" id="433724"/>
    <lineage>
        <taxon>unclassified sequences</taxon>
        <taxon>metagenomes</taxon>
        <taxon>organismal metagenomes</taxon>
    </lineage>
</organism>
<sequence>MAEVFYDMTHLTTDEFRELFTSYRKLGWIDYEYEVLDENNPPIQPLLDAEIILNIQAGNEKNYFVFMLNHEDEKDGVMIGFGLTYYEGFSAYLHLSPKYLKELIEKYSLVSKATDVENLTAEQYLIKQANDISMN</sequence>
<proteinExistence type="predicted"/>
<dbReference type="EMBL" id="SNRY01001326">
    <property type="protein sequence ID" value="KAA6331782.1"/>
    <property type="molecule type" value="Genomic_DNA"/>
</dbReference>
<comment type="caution">
    <text evidence="1">The sequence shown here is derived from an EMBL/GenBank/DDBJ whole genome shotgun (WGS) entry which is preliminary data.</text>
</comment>
<gene>
    <name evidence="1" type="ORF">EZS27_019646</name>
</gene>
<accession>A0A5J4RDL5</accession>
<name>A0A5J4RDL5_9ZZZZ</name>